<evidence type="ECO:0000256" key="1">
    <source>
        <dbReference type="ARBA" id="ARBA00022737"/>
    </source>
</evidence>
<organism evidence="3 4">
    <name type="scientific">Apiospora aurea</name>
    <dbReference type="NCBI Taxonomy" id="335848"/>
    <lineage>
        <taxon>Eukaryota</taxon>
        <taxon>Fungi</taxon>
        <taxon>Dikarya</taxon>
        <taxon>Ascomycota</taxon>
        <taxon>Pezizomycotina</taxon>
        <taxon>Sordariomycetes</taxon>
        <taxon>Xylariomycetidae</taxon>
        <taxon>Amphisphaeriales</taxon>
        <taxon>Apiosporaceae</taxon>
        <taxon>Apiospora</taxon>
    </lineage>
</organism>
<dbReference type="PANTHER" id="PTHR10039">
    <property type="entry name" value="AMELOGENIN"/>
    <property type="match status" value="1"/>
</dbReference>
<evidence type="ECO:0000259" key="2">
    <source>
        <dbReference type="Pfam" id="PF24883"/>
    </source>
</evidence>
<name>A0ABR1QI30_9PEZI</name>
<gene>
    <name evidence="3" type="ORF">PG986_005108</name>
</gene>
<dbReference type="Pfam" id="PF24883">
    <property type="entry name" value="NPHP3_N"/>
    <property type="match status" value="1"/>
</dbReference>
<evidence type="ECO:0000313" key="4">
    <source>
        <dbReference type="Proteomes" id="UP001391051"/>
    </source>
</evidence>
<dbReference type="GeneID" id="92074392"/>
<comment type="caution">
    <text evidence="3">The sequence shown here is derived from an EMBL/GenBank/DDBJ whole genome shotgun (WGS) entry which is preliminary data.</text>
</comment>
<keyword evidence="4" id="KW-1185">Reference proteome</keyword>
<dbReference type="EMBL" id="JAQQWE010000004">
    <property type="protein sequence ID" value="KAK7955886.1"/>
    <property type="molecule type" value="Genomic_DNA"/>
</dbReference>
<proteinExistence type="predicted"/>
<dbReference type="Proteomes" id="UP001391051">
    <property type="component" value="Unassembled WGS sequence"/>
</dbReference>
<reference evidence="3 4" key="1">
    <citation type="submission" date="2023-01" db="EMBL/GenBank/DDBJ databases">
        <title>Analysis of 21 Apiospora genomes using comparative genomics revels a genus with tremendous synthesis potential of carbohydrate active enzymes and secondary metabolites.</title>
        <authorList>
            <person name="Sorensen T."/>
        </authorList>
    </citation>
    <scope>NUCLEOTIDE SEQUENCE [LARGE SCALE GENOMIC DNA]</scope>
    <source>
        <strain evidence="3 4">CBS 24483</strain>
    </source>
</reference>
<dbReference type="RefSeq" id="XP_066701192.1">
    <property type="nucleotide sequence ID" value="XM_066841330.1"/>
</dbReference>
<sequence length="239" mass="27453">MDTTASLIAIVDLSFKVIKYMNDVRDGGKERSELHQEVLAVYDIFWNIKSDFESPSIDETTPWSEAIKPLFKPNGTIEQLKQVLEQIATKITIPQPSAAGVFKKLQWPFEKSEVQRILSRLRSYKGTITLTLNRANLKLDIKTNEDVQFMRHAFEDDELKTALDWISPLDFLALQRASQRQPLRGTGEWFLNNPQIRGWCDGRTKAVWCHGIPGAGKTVLATTLFRSYRRPLPTTRWQC</sequence>
<dbReference type="InterPro" id="IPR056884">
    <property type="entry name" value="NPHP3-like_N"/>
</dbReference>
<dbReference type="PANTHER" id="PTHR10039:SF15">
    <property type="entry name" value="NACHT DOMAIN-CONTAINING PROTEIN"/>
    <property type="match status" value="1"/>
</dbReference>
<keyword evidence="1" id="KW-0677">Repeat</keyword>
<protein>
    <recommendedName>
        <fullName evidence="2">Nephrocystin 3-like N-terminal domain-containing protein</fullName>
    </recommendedName>
</protein>
<accession>A0ABR1QI30</accession>
<evidence type="ECO:0000313" key="3">
    <source>
        <dbReference type="EMBL" id="KAK7955886.1"/>
    </source>
</evidence>
<feature type="domain" description="Nephrocystin 3-like N-terminal" evidence="2">
    <location>
        <begin position="185"/>
        <end position="229"/>
    </location>
</feature>